<dbReference type="AlphaFoldDB" id="A0A0F6MR49"/>
<reference evidence="1" key="1">
    <citation type="submission" date="2012-01" db="EMBL/GenBank/DDBJ databases">
        <title>The Genome Sequence of Treponema denticola OTK.</title>
        <authorList>
            <consortium name="The Broad Institute Genome Sequencing Platform"/>
            <person name="Earl A."/>
            <person name="Ward D."/>
            <person name="Feldgarden M."/>
            <person name="Gevers D."/>
            <person name="Blanton J.M."/>
            <person name="Fenno C.J."/>
            <person name="Baranova O.V."/>
            <person name="Mathney J."/>
            <person name="Dewhirst F.E."/>
            <person name="Izard J."/>
            <person name="Young S.K."/>
            <person name="Zeng Q."/>
            <person name="Gargeya S."/>
            <person name="Fitzgerald M."/>
            <person name="Haas B."/>
            <person name="Abouelleil A."/>
            <person name="Alvarado L."/>
            <person name="Arachchi H.M."/>
            <person name="Berlin A."/>
            <person name="Chapman S.B."/>
            <person name="Gearin G."/>
            <person name="Goldberg J."/>
            <person name="Griggs A."/>
            <person name="Gujja S."/>
            <person name="Hansen M."/>
            <person name="Heiman D."/>
            <person name="Howarth C."/>
            <person name="Larimer J."/>
            <person name="Lui A."/>
            <person name="MacDonald P.J.P."/>
            <person name="McCowen C."/>
            <person name="Montmayeur A."/>
            <person name="Murphy C."/>
            <person name="Neiman D."/>
            <person name="Pearson M."/>
            <person name="Priest M."/>
            <person name="Roberts A."/>
            <person name="Saif S."/>
            <person name="Shea T."/>
            <person name="Sisk P."/>
            <person name="Stolte C."/>
            <person name="Sykes S."/>
            <person name="Wortman J."/>
            <person name="Nusbaum C."/>
            <person name="Birren B."/>
        </authorList>
    </citation>
    <scope>NUCLEOTIDE SEQUENCE [LARGE SCALE GENOMIC DNA]</scope>
    <source>
        <strain evidence="1">OTK</strain>
    </source>
</reference>
<organism evidence="1">
    <name type="scientific">Treponema denticola OTK</name>
    <dbReference type="NCBI Taxonomy" id="999434"/>
    <lineage>
        <taxon>Bacteria</taxon>
        <taxon>Pseudomonadati</taxon>
        <taxon>Spirochaetota</taxon>
        <taxon>Spirochaetia</taxon>
        <taxon>Spirochaetales</taxon>
        <taxon>Treponemataceae</taxon>
        <taxon>Treponema</taxon>
    </lineage>
</organism>
<protein>
    <submittedName>
        <fullName evidence="1">Uncharacterized protein</fullName>
    </submittedName>
</protein>
<gene>
    <name evidence="1" type="ORF">HMPREF9723_00484</name>
</gene>
<name>A0A0F6MR49_TREDN</name>
<evidence type="ECO:0000313" key="1">
    <source>
        <dbReference type="EMBL" id="EMB23346.1"/>
    </source>
</evidence>
<dbReference type="HOGENOM" id="CLU_2468112_0_0_12"/>
<accession>A0A0F6MR49</accession>
<proteinExistence type="predicted"/>
<dbReference type="PATRIC" id="fig|999434.4.peg.505"/>
<sequence length="88" mass="10310">MAIQNKEGLLISFDSQKLIKRLKDDIKIYGENQKTLVHFEEKQGVLIATDYQIFTTEENVDKAKILGKEQFFTAKKLLRFFKEQNSLI</sequence>
<dbReference type="Proteomes" id="UP000011701">
    <property type="component" value="Chromosome"/>
</dbReference>
<dbReference type="EMBL" id="AGDY01000004">
    <property type="protein sequence ID" value="EMB23346.1"/>
    <property type="molecule type" value="Genomic_DNA"/>
</dbReference>
<comment type="caution">
    <text evidence="1">The sequence shown here is derived from an EMBL/GenBank/DDBJ whole genome shotgun (WGS) entry which is preliminary data.</text>
</comment>
<dbReference type="RefSeq" id="WP_002690771.1">
    <property type="nucleotide sequence ID" value="NZ_CM001797.1"/>
</dbReference>